<feature type="compositionally biased region" description="Basic residues" evidence="1">
    <location>
        <begin position="284"/>
        <end position="293"/>
    </location>
</feature>
<feature type="compositionally biased region" description="Low complexity" evidence="1">
    <location>
        <begin position="206"/>
        <end position="224"/>
    </location>
</feature>
<protein>
    <recommendedName>
        <fullName evidence="2">Glycosyl hydrolase family 36 N-terminal domain-containing protein</fullName>
    </recommendedName>
</protein>
<feature type="region of interest" description="Disordered" evidence="1">
    <location>
        <begin position="236"/>
        <end position="302"/>
    </location>
</feature>
<proteinExistence type="predicted"/>
<organism evidence="3 4">
    <name type="scientific">Homoserinibacter gongjuensis</name>
    <dbReference type="NCBI Taxonomy" id="1162968"/>
    <lineage>
        <taxon>Bacteria</taxon>
        <taxon>Bacillati</taxon>
        <taxon>Actinomycetota</taxon>
        <taxon>Actinomycetes</taxon>
        <taxon>Micrococcales</taxon>
        <taxon>Microbacteriaceae</taxon>
        <taxon>Homoserinibacter</taxon>
    </lineage>
</organism>
<evidence type="ECO:0000256" key="1">
    <source>
        <dbReference type="SAM" id="MobiDB-lite"/>
    </source>
</evidence>
<evidence type="ECO:0000313" key="3">
    <source>
        <dbReference type="EMBL" id="GMA92065.1"/>
    </source>
</evidence>
<feature type="compositionally biased region" description="Low complexity" evidence="1">
    <location>
        <begin position="236"/>
        <end position="252"/>
    </location>
</feature>
<feature type="region of interest" description="Disordered" evidence="1">
    <location>
        <begin position="201"/>
        <end position="224"/>
    </location>
</feature>
<comment type="caution">
    <text evidence="3">The sequence shown here is derived from an EMBL/GenBank/DDBJ whole genome shotgun (WGS) entry which is preliminary data.</text>
</comment>
<dbReference type="Gene3D" id="2.70.98.60">
    <property type="entry name" value="alpha-galactosidase from lactobacil brevis"/>
    <property type="match status" value="1"/>
</dbReference>
<dbReference type="InterPro" id="IPR031704">
    <property type="entry name" value="Glyco_hydro_36_N"/>
</dbReference>
<name>A0ABQ6JZ37_9MICO</name>
<evidence type="ECO:0000259" key="2">
    <source>
        <dbReference type="Pfam" id="PF16875"/>
    </source>
</evidence>
<reference evidence="4" key="1">
    <citation type="journal article" date="2019" name="Int. J. Syst. Evol. Microbiol.">
        <title>The Global Catalogue of Microorganisms (GCM) 10K type strain sequencing project: providing services to taxonomists for standard genome sequencing and annotation.</title>
        <authorList>
            <consortium name="The Broad Institute Genomics Platform"/>
            <consortium name="The Broad Institute Genome Sequencing Center for Infectious Disease"/>
            <person name="Wu L."/>
            <person name="Ma J."/>
        </authorList>
    </citation>
    <scope>NUCLEOTIDE SEQUENCE [LARGE SCALE GENOMIC DNA]</scope>
    <source>
        <strain evidence="4">NBRC 108755</strain>
    </source>
</reference>
<dbReference type="Pfam" id="PF16875">
    <property type="entry name" value="Glyco_hydro_36N"/>
    <property type="match status" value="1"/>
</dbReference>
<evidence type="ECO:0000313" key="4">
    <source>
        <dbReference type="Proteomes" id="UP001157069"/>
    </source>
</evidence>
<feature type="domain" description="Glycosyl hydrolase family 36 N-terminal" evidence="2">
    <location>
        <begin position="26"/>
        <end position="221"/>
    </location>
</feature>
<sequence length="314" mass="33517">MIEVAADVFFLQTANTSYWFARTEHGHLEHLHYGPLLSPQHSSALQVKRTIELGSSVVYAPGDTAYSLDAVPLEYSGIGQGDYRLSPVEVFTEFGTDTDFTYRSHRILPGTVPAADLPTADGGAGVETLEVTLADEVAGLELVLLYTVFPEVDVITRRTILRNTGDSPAEIVKLASLQLDLPDRGFTVRSFDGGWIHEAHAHDRPLSPGSSRSAARPGRAAIATTRAPCCSRATRMTTTAGSTASTSSTRAITPPPSSGMHTARCACCRVSTRKRSAGSSRPARGSRRPKRCSRSPPRASTASRIGCIASCAST</sequence>
<dbReference type="InterPro" id="IPR038417">
    <property type="entry name" value="Alpga-gal_N_sf"/>
</dbReference>
<accession>A0ABQ6JZ37</accession>
<gene>
    <name evidence="3" type="ORF">GCM10025869_25940</name>
</gene>
<dbReference type="EMBL" id="BSVA01000001">
    <property type="protein sequence ID" value="GMA92065.1"/>
    <property type="molecule type" value="Genomic_DNA"/>
</dbReference>
<dbReference type="Proteomes" id="UP001157069">
    <property type="component" value="Unassembled WGS sequence"/>
</dbReference>
<keyword evidence="4" id="KW-1185">Reference proteome</keyword>